<evidence type="ECO:0000313" key="5">
    <source>
        <dbReference type="Proteomes" id="UP000193218"/>
    </source>
</evidence>
<proteinExistence type="predicted"/>
<feature type="region of interest" description="Disordered" evidence="2">
    <location>
        <begin position="1"/>
        <end position="29"/>
    </location>
</feature>
<dbReference type="SUPFAM" id="SSF54495">
    <property type="entry name" value="UBC-like"/>
    <property type="match status" value="1"/>
</dbReference>
<comment type="caution">
    <text evidence="4">The sequence shown here is derived from an EMBL/GenBank/DDBJ whole genome shotgun (WGS) entry which is preliminary data.</text>
</comment>
<keyword evidence="1" id="KW-0833">Ubl conjugation pathway</keyword>
<dbReference type="GeneID" id="33560077"/>
<name>A0A1Y1UEY2_9TREE</name>
<evidence type="ECO:0000259" key="3">
    <source>
        <dbReference type="PROSITE" id="PS50127"/>
    </source>
</evidence>
<reference evidence="4 5" key="1">
    <citation type="submission" date="2017-03" db="EMBL/GenBank/DDBJ databases">
        <title>Widespread Adenine N6-methylation of Active Genes in Fungi.</title>
        <authorList>
            <consortium name="DOE Joint Genome Institute"/>
            <person name="Mondo S.J."/>
            <person name="Dannebaum R.O."/>
            <person name="Kuo R.C."/>
            <person name="Louie K.B."/>
            <person name="Bewick A.J."/>
            <person name="Labutti K."/>
            <person name="Haridas S."/>
            <person name="Kuo A."/>
            <person name="Salamov A."/>
            <person name="Ahrendt S.R."/>
            <person name="Lau R."/>
            <person name="Bowen B.P."/>
            <person name="Lipzen A."/>
            <person name="Sullivan W."/>
            <person name="Andreopoulos W.B."/>
            <person name="Clum A."/>
            <person name="Lindquist E."/>
            <person name="Daum C."/>
            <person name="Northen T.R."/>
            <person name="Ramamoorthy G."/>
            <person name="Schmitz R.J."/>
            <person name="Gryganskyi A."/>
            <person name="Culley D."/>
            <person name="Magnuson J."/>
            <person name="James T.Y."/>
            <person name="O'Malley M.A."/>
            <person name="Stajich J.E."/>
            <person name="Spatafora J.W."/>
            <person name="Visel A."/>
            <person name="Grigoriev I.V."/>
        </authorList>
    </citation>
    <scope>NUCLEOTIDE SEQUENCE [LARGE SCALE GENOMIC DNA]</scope>
    <source>
        <strain evidence="4 5">NRRL Y-17943</strain>
    </source>
</reference>
<dbReference type="InterPro" id="IPR000608">
    <property type="entry name" value="UBC"/>
</dbReference>
<dbReference type="InterPro" id="IPR016135">
    <property type="entry name" value="UBQ-conjugating_enzyme/RWD"/>
</dbReference>
<feature type="compositionally biased region" description="Low complexity" evidence="2">
    <location>
        <begin position="236"/>
        <end position="246"/>
    </location>
</feature>
<protein>
    <submittedName>
        <fullName evidence="4">Ubiquitin-conjugating enzyme/RWD-like protein</fullName>
    </submittedName>
</protein>
<dbReference type="CDD" id="cd23814">
    <property type="entry name" value="UEV_AKTIP"/>
    <property type="match status" value="1"/>
</dbReference>
<evidence type="ECO:0000256" key="1">
    <source>
        <dbReference type="ARBA" id="ARBA00022786"/>
    </source>
</evidence>
<feature type="compositionally biased region" description="Polar residues" evidence="2">
    <location>
        <begin position="252"/>
        <end position="267"/>
    </location>
</feature>
<evidence type="ECO:0000256" key="2">
    <source>
        <dbReference type="SAM" id="MobiDB-lite"/>
    </source>
</evidence>
<feature type="region of interest" description="Disordered" evidence="2">
    <location>
        <begin position="221"/>
        <end position="278"/>
    </location>
</feature>
<feature type="compositionally biased region" description="Low complexity" evidence="2">
    <location>
        <begin position="10"/>
        <end position="25"/>
    </location>
</feature>
<dbReference type="OrthoDB" id="5596422at2759"/>
<dbReference type="EMBL" id="NBSH01000007">
    <property type="protein sequence ID" value="ORX36620.1"/>
    <property type="molecule type" value="Genomic_DNA"/>
</dbReference>
<dbReference type="Proteomes" id="UP000193218">
    <property type="component" value="Unassembled WGS sequence"/>
</dbReference>
<dbReference type="InterPro" id="IPR050113">
    <property type="entry name" value="Ub_conjugating_enzyme"/>
</dbReference>
<feature type="compositionally biased region" description="Polar residues" evidence="2">
    <location>
        <begin position="225"/>
        <end position="235"/>
    </location>
</feature>
<keyword evidence="5" id="KW-1185">Reference proteome</keyword>
<organism evidence="4 5">
    <name type="scientific">Kockovaella imperatae</name>
    <dbReference type="NCBI Taxonomy" id="4999"/>
    <lineage>
        <taxon>Eukaryota</taxon>
        <taxon>Fungi</taxon>
        <taxon>Dikarya</taxon>
        <taxon>Basidiomycota</taxon>
        <taxon>Agaricomycotina</taxon>
        <taxon>Tremellomycetes</taxon>
        <taxon>Tremellales</taxon>
        <taxon>Cuniculitremaceae</taxon>
        <taxon>Kockovaella</taxon>
    </lineage>
</organism>
<dbReference type="PANTHER" id="PTHR24067">
    <property type="entry name" value="UBIQUITIN-CONJUGATING ENZYME E2"/>
    <property type="match status" value="1"/>
</dbReference>
<dbReference type="Gene3D" id="3.10.110.10">
    <property type="entry name" value="Ubiquitin Conjugating Enzyme"/>
    <property type="match status" value="1"/>
</dbReference>
<gene>
    <name evidence="4" type="ORF">BD324DRAFT_651107</name>
</gene>
<dbReference type="SMART" id="SM00212">
    <property type="entry name" value="UBCc"/>
    <property type="match status" value="1"/>
</dbReference>
<evidence type="ECO:0000313" key="4">
    <source>
        <dbReference type="EMBL" id="ORX36620.1"/>
    </source>
</evidence>
<dbReference type="InParanoid" id="A0A1Y1UEY2"/>
<accession>A0A1Y1UEY2</accession>
<dbReference type="AlphaFoldDB" id="A0A1Y1UEY2"/>
<dbReference type="STRING" id="4999.A0A1Y1UEY2"/>
<sequence length="320" mass="35152">MFTPRPAKISHASSYASSSHSNNASGTVSGSGSALNEISPLLAAELGLEYSSLRAIGNCPTGMYVTPSAESLLKWYGVFFVHRGPYAGSVLRFTLSFPPSYPQSAPVIRFDSDVFHPMVDPKTKIWSPRGRLIQWQPRIDHVPHLLHSLKASFKTQALQSITEDQAINKQVWSLYHHSRQTFLSMTSQRALHSTSLHHLYPSAHPILSPTSPTKNLLTVPPPMSPTKSTYRGTNAQPSTQSQTTTSLAPMTPSRQRTISGGSMSIKATSPHHDGHRRTTSIMSAVSNIDEGPIVFKEISEEDKARLWAGLRRSLGEEETI</sequence>
<dbReference type="Pfam" id="PF00179">
    <property type="entry name" value="UQ_con"/>
    <property type="match status" value="1"/>
</dbReference>
<dbReference type="RefSeq" id="XP_021870689.1">
    <property type="nucleotide sequence ID" value="XM_022018268.1"/>
</dbReference>
<dbReference type="PROSITE" id="PS50127">
    <property type="entry name" value="UBC_2"/>
    <property type="match status" value="1"/>
</dbReference>
<feature type="domain" description="UBC core" evidence="3">
    <location>
        <begin position="41"/>
        <end position="199"/>
    </location>
</feature>